<keyword evidence="1" id="KW-0812">Transmembrane</keyword>
<keyword evidence="1" id="KW-1133">Transmembrane helix</keyword>
<dbReference type="Proteomes" id="UP000630864">
    <property type="component" value="Unassembled WGS sequence"/>
</dbReference>
<name>A0A9P3AH90_PSEA0</name>
<sequence length="241" mass="26255">MFLSFDVTKNILRLIFEGSLKLRLALLVAFATIAAGGIVHGYQSAFALKSEPSALVIGLLVVGGLMLTGVIGYQEYLDQEAKASAFEKVESRALQHPEKPQFAWDLARIKLESYLDRNLAQVRSIYWLTLIVMLAGFSLIMYGLYQAFESPDRLPVAVVASASGVLVSLIGGSFLIIYRSILGQSKDYVGVLERINAVGMAVQVISNIPDTSTPLKEQTTAELAKQLLGLYAKPGESKPRD</sequence>
<feature type="domain" description="Cyanobacterial TRADD-N associated 2 transmembrane" evidence="2">
    <location>
        <begin position="117"/>
        <end position="180"/>
    </location>
</feature>
<comment type="caution">
    <text evidence="3">The sequence shown here is derived from an EMBL/GenBank/DDBJ whole genome shotgun (WGS) entry which is preliminary data.</text>
</comment>
<dbReference type="RefSeq" id="WP_189659248.1">
    <property type="nucleotide sequence ID" value="NZ_BMZW01000054.1"/>
</dbReference>
<accession>A0A9P3AH90</accession>
<gene>
    <name evidence="3" type="ORF">PSE10A_53850</name>
</gene>
<dbReference type="EMBL" id="BMZW01000054">
    <property type="protein sequence ID" value="GFZ62874.1"/>
    <property type="molecule type" value="Genomic_DNA"/>
</dbReference>
<dbReference type="Pfam" id="PF20712">
    <property type="entry name" value="CyanoTRADDas_TM"/>
    <property type="match status" value="1"/>
</dbReference>
<organism evidence="3 4">
    <name type="scientific">Pseudomonas amygdali pv. eriobotryae</name>
    <dbReference type="NCBI Taxonomy" id="129137"/>
    <lineage>
        <taxon>Bacteria</taxon>
        <taxon>Pseudomonadati</taxon>
        <taxon>Pseudomonadota</taxon>
        <taxon>Gammaproteobacteria</taxon>
        <taxon>Pseudomonadales</taxon>
        <taxon>Pseudomonadaceae</taxon>
        <taxon>Pseudomonas</taxon>
        <taxon>Pseudomonas amygdali</taxon>
    </lineage>
</organism>
<feature type="transmembrane region" description="Helical" evidence="1">
    <location>
        <begin position="125"/>
        <end position="145"/>
    </location>
</feature>
<feature type="transmembrane region" description="Helical" evidence="1">
    <location>
        <begin position="20"/>
        <end position="42"/>
    </location>
</feature>
<feature type="transmembrane region" description="Helical" evidence="1">
    <location>
        <begin position="157"/>
        <end position="178"/>
    </location>
</feature>
<evidence type="ECO:0000313" key="3">
    <source>
        <dbReference type="EMBL" id="GFZ62874.1"/>
    </source>
</evidence>
<evidence type="ECO:0000313" key="4">
    <source>
        <dbReference type="Proteomes" id="UP000630864"/>
    </source>
</evidence>
<evidence type="ECO:0000259" key="2">
    <source>
        <dbReference type="Pfam" id="PF20712"/>
    </source>
</evidence>
<dbReference type="AlphaFoldDB" id="A0A9P3AH90"/>
<proteinExistence type="predicted"/>
<dbReference type="InterPro" id="IPR048567">
    <property type="entry name" value="CyanoTRADDas_TM"/>
</dbReference>
<evidence type="ECO:0000256" key="1">
    <source>
        <dbReference type="SAM" id="Phobius"/>
    </source>
</evidence>
<keyword evidence="1" id="KW-0472">Membrane</keyword>
<feature type="transmembrane region" description="Helical" evidence="1">
    <location>
        <begin position="54"/>
        <end position="73"/>
    </location>
</feature>
<reference evidence="3" key="1">
    <citation type="submission" date="2020-09" db="EMBL/GenBank/DDBJ databases">
        <title>Pseudomonas syringae pv. eriobotryae genome sequence causing loquat canker disease.</title>
        <authorList>
            <person name="Fukuda S."/>
            <person name="Tashiro H."/>
            <person name="Nagano Y."/>
        </authorList>
    </citation>
    <scope>NUCLEOTIDE SEQUENCE</scope>
    <source>
        <strain evidence="3">AM001</strain>
    </source>
</reference>
<protein>
    <recommendedName>
        <fullName evidence="2">Cyanobacterial TRADD-N associated 2 transmembrane domain-containing protein</fullName>
    </recommendedName>
</protein>